<evidence type="ECO:0000256" key="3">
    <source>
        <dbReference type="SAM" id="SignalP"/>
    </source>
</evidence>
<dbReference type="PANTHER" id="PTHR30469:SF15">
    <property type="entry name" value="HLYD FAMILY OF SECRETION PROTEINS"/>
    <property type="match status" value="1"/>
</dbReference>
<sequence>MVCRTCSEALKRALPLFAAGCLLAGCKPASAPAQHDTLPAVQVLRVQEDQPEKVLFAGRYTASRIIPLAPTQAGRLRKIAVVSGQSVHQGDALALLEDRVLQEQVAQAEGEADAARADAAQAEATYKRSRGLDTAGGLSAGTVEERGYARRMAQGKARSAQAALMQARIQLAEATLRAPEDGQILSVTGVAGTLVGAGTEVVRMAAGAPEVRLQVPSPSAWRVGDRAEVSLPADPAARPVQAVVQETGAVDGASQMQTLRLRLEQTLAVPLNSLVRVALPAQRAAPVMRVPLTALVETHQTHAQVWALTDGDTPRLVLRHVDIAGLRGADALVEGLKAGERIVTSGEASFQPDQAVQMISQASGR</sequence>
<feature type="chain" id="PRO_5028018608" evidence="3">
    <location>
        <begin position="25"/>
        <end position="365"/>
    </location>
</feature>
<protein>
    <submittedName>
        <fullName evidence="4">Secretion protein HlyD</fullName>
    </submittedName>
</protein>
<dbReference type="Proteomes" id="UP000548726">
    <property type="component" value="Unassembled WGS sequence"/>
</dbReference>
<evidence type="ECO:0000313" key="4">
    <source>
        <dbReference type="EMBL" id="GFE94618.1"/>
    </source>
</evidence>
<organism evidence="4 5">
    <name type="scientific">Acetobacter persici</name>
    <dbReference type="NCBI Taxonomy" id="1076596"/>
    <lineage>
        <taxon>Bacteria</taxon>
        <taxon>Pseudomonadati</taxon>
        <taxon>Pseudomonadota</taxon>
        <taxon>Alphaproteobacteria</taxon>
        <taxon>Acetobacterales</taxon>
        <taxon>Acetobacteraceae</taxon>
        <taxon>Acetobacter</taxon>
    </lineage>
</organism>
<keyword evidence="2" id="KW-0175">Coiled coil</keyword>
<dbReference type="InterPro" id="IPR006143">
    <property type="entry name" value="RND_pump_MFP"/>
</dbReference>
<dbReference type="NCBIfam" id="TIGR01730">
    <property type="entry name" value="RND_mfp"/>
    <property type="match status" value="1"/>
</dbReference>
<evidence type="ECO:0000313" key="5">
    <source>
        <dbReference type="Proteomes" id="UP000548726"/>
    </source>
</evidence>
<keyword evidence="3" id="KW-0732">Signal</keyword>
<name>A0A6V8IAH5_9PROT</name>
<feature type="coiled-coil region" evidence="2">
    <location>
        <begin position="98"/>
        <end position="125"/>
    </location>
</feature>
<accession>A0A6V8IAH5</accession>
<dbReference type="Gene3D" id="1.10.287.470">
    <property type="entry name" value="Helix hairpin bin"/>
    <property type="match status" value="1"/>
</dbReference>
<dbReference type="SUPFAM" id="SSF111369">
    <property type="entry name" value="HlyD-like secretion proteins"/>
    <property type="match status" value="1"/>
</dbReference>
<evidence type="ECO:0000256" key="2">
    <source>
        <dbReference type="SAM" id="Coils"/>
    </source>
</evidence>
<evidence type="ECO:0000256" key="1">
    <source>
        <dbReference type="ARBA" id="ARBA00009477"/>
    </source>
</evidence>
<gene>
    <name evidence="4" type="ORF">DmAi_26770</name>
</gene>
<dbReference type="AlphaFoldDB" id="A0A6V8IAH5"/>
<keyword evidence="5" id="KW-1185">Reference proteome</keyword>
<dbReference type="GO" id="GO:0015562">
    <property type="term" value="F:efflux transmembrane transporter activity"/>
    <property type="evidence" value="ECO:0007669"/>
    <property type="project" value="TreeGrafter"/>
</dbReference>
<dbReference type="GO" id="GO:1990281">
    <property type="term" value="C:efflux pump complex"/>
    <property type="evidence" value="ECO:0007669"/>
    <property type="project" value="TreeGrafter"/>
</dbReference>
<reference evidence="4 5" key="1">
    <citation type="journal article" date="2020" name="Cell Rep.">
        <title>Local necrotic cells trigger systemic immune activation via gut microbiome dysbiosis in Drosophila.</title>
        <authorList>
            <person name="Kosakamoto H."/>
            <person name="Yamauchi T."/>
            <person name="Akuzawa-Tokita Y."/>
            <person name="Nishimura K."/>
            <person name="Soga T."/>
            <person name="Murakami T."/>
            <person name="Mori H."/>
            <person name="Yamamoto K."/>
            <person name="Miyazaki R."/>
            <person name="Koto A."/>
            <person name="Miura M."/>
            <person name="Obata F."/>
        </authorList>
    </citation>
    <scope>NUCLEOTIDE SEQUENCE [LARGE SCALE GENOMIC DNA]</scope>
    <source>
        <strain evidence="4 5">Ai</strain>
    </source>
</reference>
<dbReference type="PROSITE" id="PS51257">
    <property type="entry name" value="PROKAR_LIPOPROTEIN"/>
    <property type="match status" value="1"/>
</dbReference>
<dbReference type="Gene3D" id="2.40.420.20">
    <property type="match status" value="1"/>
</dbReference>
<proteinExistence type="inferred from homology"/>
<comment type="similarity">
    <text evidence="1">Belongs to the membrane fusion protein (MFP) (TC 8.A.1) family.</text>
</comment>
<dbReference type="RefSeq" id="WP_086655132.1">
    <property type="nucleotide sequence ID" value="NZ_BLJP01000015.1"/>
</dbReference>
<comment type="caution">
    <text evidence="4">The sequence shown here is derived from an EMBL/GenBank/DDBJ whole genome shotgun (WGS) entry which is preliminary data.</text>
</comment>
<dbReference type="OrthoDB" id="7225622at2"/>
<dbReference type="Gene3D" id="2.40.50.100">
    <property type="match status" value="1"/>
</dbReference>
<dbReference type="EMBL" id="BLJP01000015">
    <property type="protein sequence ID" value="GFE94618.1"/>
    <property type="molecule type" value="Genomic_DNA"/>
</dbReference>
<feature type="signal peptide" evidence="3">
    <location>
        <begin position="1"/>
        <end position="24"/>
    </location>
</feature>
<dbReference type="Gene3D" id="2.40.30.170">
    <property type="match status" value="1"/>
</dbReference>
<dbReference type="PANTHER" id="PTHR30469">
    <property type="entry name" value="MULTIDRUG RESISTANCE PROTEIN MDTA"/>
    <property type="match status" value="1"/>
</dbReference>